<dbReference type="InterPro" id="IPR048574">
    <property type="entry name" value="RUBY_RBDX"/>
</dbReference>
<dbReference type="GO" id="GO:0005506">
    <property type="term" value="F:iron ion binding"/>
    <property type="evidence" value="ECO:0007669"/>
    <property type="project" value="InterPro"/>
</dbReference>
<feature type="domain" description="Rubredoxin-like" evidence="3">
    <location>
        <begin position="1"/>
        <end position="35"/>
    </location>
</feature>
<keyword evidence="2" id="KW-0812">Transmembrane</keyword>
<dbReference type="Pfam" id="PF21349">
    <property type="entry name" value="RUBY_RBDX"/>
    <property type="match status" value="1"/>
</dbReference>
<dbReference type="SUPFAM" id="SSF57802">
    <property type="entry name" value="Rubredoxin-like"/>
    <property type="match status" value="1"/>
</dbReference>
<dbReference type="Gene3D" id="2.20.28.10">
    <property type="match status" value="1"/>
</dbReference>
<evidence type="ECO:0000256" key="2">
    <source>
        <dbReference type="SAM" id="Phobius"/>
    </source>
</evidence>
<feature type="region of interest" description="Disordered" evidence="1">
    <location>
        <begin position="41"/>
        <end position="71"/>
    </location>
</feature>
<feature type="transmembrane region" description="Helical" evidence="2">
    <location>
        <begin position="201"/>
        <end position="225"/>
    </location>
</feature>
<dbReference type="InterPro" id="IPR024934">
    <property type="entry name" value="Rubredoxin-like_dom"/>
</dbReference>
<proteinExistence type="predicted"/>
<accession>A0A850TAN9</accession>
<dbReference type="InterPro" id="IPR019251">
    <property type="entry name" value="DUF2231_TM"/>
</dbReference>
<evidence type="ECO:0000313" key="4">
    <source>
        <dbReference type="EMBL" id="NWH06672.1"/>
    </source>
</evidence>
<feature type="transmembrane region" description="Helical" evidence="2">
    <location>
        <begin position="103"/>
        <end position="122"/>
    </location>
</feature>
<dbReference type="AlphaFoldDB" id="A0A850TAN9"/>
<reference evidence="4 5" key="1">
    <citation type="submission" date="2020-06" db="EMBL/GenBank/DDBJ databases">
        <title>High-quality draft genome of sulfate reducer Desulfobacter latus type strain AcrS2 isolated from marine sediment.</title>
        <authorList>
            <person name="Hoppe M."/>
            <person name="Larsen C.K."/>
            <person name="Marshall I.P.G."/>
            <person name="Schramm A."/>
            <person name="Marietou A.G."/>
        </authorList>
    </citation>
    <scope>NUCLEOTIDE SEQUENCE [LARGE SCALE GENOMIC DNA]</scope>
    <source>
        <strain evidence="4 5">AcRS2</strain>
    </source>
</reference>
<organism evidence="4 5">
    <name type="scientific">Desulfobacter latus</name>
    <dbReference type="NCBI Taxonomy" id="2292"/>
    <lineage>
        <taxon>Bacteria</taxon>
        <taxon>Pseudomonadati</taxon>
        <taxon>Thermodesulfobacteriota</taxon>
        <taxon>Desulfobacteria</taxon>
        <taxon>Desulfobacterales</taxon>
        <taxon>Desulfobacteraceae</taxon>
        <taxon>Desulfobacter</taxon>
    </lineage>
</organism>
<dbReference type="CDD" id="cd00729">
    <property type="entry name" value="rubredoxin_SM"/>
    <property type="match status" value="1"/>
</dbReference>
<evidence type="ECO:0000313" key="5">
    <source>
        <dbReference type="Proteomes" id="UP000553343"/>
    </source>
</evidence>
<feature type="compositionally biased region" description="Low complexity" evidence="1">
    <location>
        <begin position="41"/>
        <end position="50"/>
    </location>
</feature>
<name>A0A850TAN9_9BACT</name>
<sequence>MKRWQCSVCKYIHTGENPPEKCPVCGVPASKFVLLEADAAPDTPEAEAAAGENKTDAPNNTDTADAPPSEKEGRAAVYLEKATVYLKRAADLMLKYHAHPISVHLPNGVIPVAVVLFILGWFSGSNLLVQAGFINLVFVVISLPLVGLTGVLEWKTKYNQALTTIFKIKIAAAIVTAICCIASIIWYLVNPEVLVSPGGWMFVMLNLLMLAAAGVAGHIGGKLVFKD</sequence>
<feature type="transmembrane region" description="Helical" evidence="2">
    <location>
        <begin position="170"/>
        <end position="189"/>
    </location>
</feature>
<dbReference type="Proteomes" id="UP000553343">
    <property type="component" value="Unassembled WGS sequence"/>
</dbReference>
<evidence type="ECO:0000259" key="3">
    <source>
        <dbReference type="PROSITE" id="PS50903"/>
    </source>
</evidence>
<dbReference type="RefSeq" id="WP_178368126.1">
    <property type="nucleotide sequence ID" value="NZ_JACADJ010000097.1"/>
</dbReference>
<protein>
    <submittedName>
        <fullName evidence="4">Rubredoxin</fullName>
    </submittedName>
</protein>
<keyword evidence="5" id="KW-1185">Reference proteome</keyword>
<gene>
    <name evidence="4" type="ORF">HXW94_17085</name>
</gene>
<evidence type="ECO:0000256" key="1">
    <source>
        <dbReference type="SAM" id="MobiDB-lite"/>
    </source>
</evidence>
<feature type="transmembrane region" description="Helical" evidence="2">
    <location>
        <begin position="128"/>
        <end position="149"/>
    </location>
</feature>
<dbReference type="Pfam" id="PF09990">
    <property type="entry name" value="DUF2231"/>
    <property type="match status" value="1"/>
</dbReference>
<dbReference type="PROSITE" id="PS50903">
    <property type="entry name" value="RUBREDOXIN_LIKE"/>
    <property type="match status" value="1"/>
</dbReference>
<keyword evidence="2" id="KW-0472">Membrane</keyword>
<comment type="caution">
    <text evidence="4">The sequence shown here is derived from an EMBL/GenBank/DDBJ whole genome shotgun (WGS) entry which is preliminary data.</text>
</comment>
<keyword evidence="2" id="KW-1133">Transmembrane helix</keyword>
<dbReference type="EMBL" id="JACADJ010000097">
    <property type="protein sequence ID" value="NWH06672.1"/>
    <property type="molecule type" value="Genomic_DNA"/>
</dbReference>